<protein>
    <recommendedName>
        <fullName evidence="4">YeeE/YedE family protein</fullName>
    </recommendedName>
</protein>
<dbReference type="EMBL" id="AOPO01000013">
    <property type="protein sequence ID" value="ELY20724.1"/>
    <property type="molecule type" value="Genomic_DNA"/>
</dbReference>
<feature type="transmembrane region" description="Helical" evidence="1">
    <location>
        <begin position="157"/>
        <end position="181"/>
    </location>
</feature>
<sequence length="185" mass="19414">MRTGALGATLHGGHRYVFSDGASDRLYLAPLARFRWRSMNSSMSQSNKSSWIKTAAGYAAGLLFGIGLAVSGMTDPARVVGFLDVAGAWDPTLMFVLGGAVVTTFIGYRLVFKRTAPLLGGVFQLPTKRELDAKLLGGAALFGIGWGLSGYCPGPAIASIGGLSLPLLAMLVTMVLGWFAAKRLA</sequence>
<feature type="transmembrane region" description="Helical" evidence="1">
    <location>
        <begin position="133"/>
        <end position="151"/>
    </location>
</feature>
<dbReference type="InterPro" id="IPR046513">
    <property type="entry name" value="DUF6691"/>
</dbReference>
<keyword evidence="1" id="KW-0812">Transmembrane</keyword>
<feature type="transmembrane region" description="Helical" evidence="1">
    <location>
        <begin position="93"/>
        <end position="112"/>
    </location>
</feature>
<evidence type="ECO:0000256" key="1">
    <source>
        <dbReference type="SAM" id="Phobius"/>
    </source>
</evidence>
<name>L9U769_9GAMM</name>
<dbReference type="AlphaFoldDB" id="L9U769"/>
<dbReference type="Proteomes" id="UP000011651">
    <property type="component" value="Unassembled WGS sequence"/>
</dbReference>
<evidence type="ECO:0000313" key="2">
    <source>
        <dbReference type="EMBL" id="ELY20724.1"/>
    </source>
</evidence>
<feature type="transmembrane region" description="Helical" evidence="1">
    <location>
        <begin position="55"/>
        <end position="73"/>
    </location>
</feature>
<gene>
    <name evidence="2" type="ORF">HALTITAN_2568</name>
</gene>
<dbReference type="Pfam" id="PF20398">
    <property type="entry name" value="DUF6691"/>
    <property type="match status" value="1"/>
</dbReference>
<keyword evidence="1" id="KW-1133">Transmembrane helix</keyword>
<accession>L9U769</accession>
<keyword evidence="1" id="KW-0472">Membrane</keyword>
<evidence type="ECO:0008006" key="4">
    <source>
        <dbReference type="Google" id="ProtNLM"/>
    </source>
</evidence>
<proteinExistence type="predicted"/>
<dbReference type="PATRIC" id="fig|1204738.3.peg.3875"/>
<organism evidence="2 3">
    <name type="scientific">Vreelandella titanicae BH1</name>
    <dbReference type="NCBI Taxonomy" id="1204738"/>
    <lineage>
        <taxon>Bacteria</taxon>
        <taxon>Pseudomonadati</taxon>
        <taxon>Pseudomonadota</taxon>
        <taxon>Gammaproteobacteria</taxon>
        <taxon>Oceanospirillales</taxon>
        <taxon>Halomonadaceae</taxon>
        <taxon>Vreelandella</taxon>
    </lineage>
</organism>
<reference evidence="2 3" key="1">
    <citation type="journal article" date="2013" name="Genome Announc.">
        <title>Draft Genome of the Marine Gammaproteobacterium Halomonas titanicae.</title>
        <authorList>
            <person name="Sanchez-Porro C."/>
            <person name="de la Haba R.R."/>
            <person name="Cruz-Hernandez N."/>
            <person name="Gonzalez J.M."/>
            <person name="Reyes-Guirao C."/>
            <person name="Navarro-Sampedro L."/>
            <person name="Carballo M."/>
            <person name="Ventosa A."/>
        </authorList>
    </citation>
    <scope>NUCLEOTIDE SEQUENCE [LARGE SCALE GENOMIC DNA]</scope>
    <source>
        <strain evidence="2 3">BH1</strain>
    </source>
</reference>
<evidence type="ECO:0000313" key="3">
    <source>
        <dbReference type="Proteomes" id="UP000011651"/>
    </source>
</evidence>
<comment type="caution">
    <text evidence="2">The sequence shown here is derived from an EMBL/GenBank/DDBJ whole genome shotgun (WGS) entry which is preliminary data.</text>
</comment>